<accession>A0A8A1LYJ6</accession>
<reference evidence="1" key="1">
    <citation type="submission" date="2021-01" db="EMBL/GenBank/DDBJ databases">
        <title>Chromosome-level genome assembly of a human fungal pathogen reveals clustering of transcriptionally co-regulated genes.</title>
        <authorList>
            <person name="Voorhies M."/>
            <person name="Cohen S."/>
            <person name="Shea T.P."/>
            <person name="Petrus S."/>
            <person name="Munoz J.F."/>
            <person name="Poplawski S."/>
            <person name="Goldman W.E."/>
            <person name="Michael T."/>
            <person name="Cuomo C.A."/>
            <person name="Sil A."/>
            <person name="Beyhan S."/>
        </authorList>
    </citation>
    <scope>NUCLEOTIDE SEQUENCE</scope>
    <source>
        <strain evidence="1">H88</strain>
    </source>
</reference>
<sequence length="62" mass="7033">MRFVESVPPFLSLPPFAETSPLLFILKISFFLCNVLSRIQACGVSLLYDGWMVFCVLVFSRS</sequence>
<dbReference type="EMBL" id="CP069106">
    <property type="protein sequence ID" value="QSS56997.1"/>
    <property type="molecule type" value="Genomic_DNA"/>
</dbReference>
<dbReference type="Proteomes" id="UP000663419">
    <property type="component" value="Chromosome 5"/>
</dbReference>
<evidence type="ECO:0000313" key="1">
    <source>
        <dbReference type="EMBL" id="QSS56997.1"/>
    </source>
</evidence>
<proteinExistence type="predicted"/>
<evidence type="ECO:0000313" key="2">
    <source>
        <dbReference type="Proteomes" id="UP000663419"/>
    </source>
</evidence>
<dbReference type="AlphaFoldDB" id="A0A8A1LYJ6"/>
<protein>
    <submittedName>
        <fullName evidence="1">Uncharacterized protein</fullName>
    </submittedName>
</protein>
<organism evidence="1 2">
    <name type="scientific">Ajellomyces capsulatus (strain H88)</name>
    <name type="common">Darling's disease fungus</name>
    <name type="synonym">Histoplasma capsulatum</name>
    <dbReference type="NCBI Taxonomy" id="544711"/>
    <lineage>
        <taxon>Eukaryota</taxon>
        <taxon>Fungi</taxon>
        <taxon>Dikarya</taxon>
        <taxon>Ascomycota</taxon>
        <taxon>Pezizomycotina</taxon>
        <taxon>Eurotiomycetes</taxon>
        <taxon>Eurotiomycetidae</taxon>
        <taxon>Onygenales</taxon>
        <taxon>Ajellomycetaceae</taxon>
        <taxon>Histoplasma</taxon>
    </lineage>
</organism>
<name>A0A8A1LYJ6_AJEC8</name>
<gene>
    <name evidence="1" type="ORF">I7I53_05371</name>
</gene>
<dbReference type="VEuPathDB" id="FungiDB:I7I53_05371"/>